<dbReference type="InParanoid" id="L2GU32"/>
<evidence type="ECO:0000313" key="1">
    <source>
        <dbReference type="EMBL" id="ELA46610.1"/>
    </source>
</evidence>
<gene>
    <name evidence="1" type="ORF">VCUG_01894</name>
</gene>
<dbReference type="GeneID" id="19879763"/>
<dbReference type="HOGENOM" id="CLU_1107808_0_0_1"/>
<accession>L2GU32</accession>
<evidence type="ECO:0000313" key="2">
    <source>
        <dbReference type="Proteomes" id="UP000011081"/>
    </source>
</evidence>
<keyword evidence="2" id="KW-1185">Reference proteome</keyword>
<dbReference type="VEuPathDB" id="MicrosporidiaDB:VCUG_01894"/>
<reference evidence="2" key="1">
    <citation type="submission" date="2011-03" db="EMBL/GenBank/DDBJ databases">
        <title>The genome sequence of Vavraia culicis strain floridensis.</title>
        <authorList>
            <consortium name="The Broad Institute Genome Sequencing Platform"/>
            <person name="Cuomo C."/>
            <person name="Becnel J."/>
            <person name="Sanscrainte N."/>
            <person name="Young S.K."/>
            <person name="Zeng Q."/>
            <person name="Gargeya S."/>
            <person name="Fitzgerald M."/>
            <person name="Haas B."/>
            <person name="Abouelleil A."/>
            <person name="Alvarado L."/>
            <person name="Arachchi H.M."/>
            <person name="Berlin A."/>
            <person name="Chapman S.B."/>
            <person name="Gearin G."/>
            <person name="Goldberg J."/>
            <person name="Griggs A."/>
            <person name="Gujja S."/>
            <person name="Hansen M."/>
            <person name="Heiman D."/>
            <person name="Howarth C."/>
            <person name="Larimer J."/>
            <person name="Lui A."/>
            <person name="MacDonald P.J.P."/>
            <person name="McCowen C."/>
            <person name="Montmayeur A."/>
            <person name="Murphy C."/>
            <person name="Neiman D."/>
            <person name="Pearson M."/>
            <person name="Priest M."/>
            <person name="Roberts A."/>
            <person name="Saif S."/>
            <person name="Shea T."/>
            <person name="Sisk P."/>
            <person name="Stolte C."/>
            <person name="Sykes S."/>
            <person name="Wortman J."/>
            <person name="Nusbaum C."/>
            <person name="Birren B."/>
        </authorList>
    </citation>
    <scope>NUCLEOTIDE SEQUENCE [LARGE SCALE GENOMIC DNA]</scope>
    <source>
        <strain evidence="2">floridensis</strain>
    </source>
</reference>
<protein>
    <submittedName>
        <fullName evidence="1">Uncharacterized protein</fullName>
    </submittedName>
</protein>
<dbReference type="AlphaFoldDB" id="L2GU32"/>
<dbReference type="RefSeq" id="XP_008074906.1">
    <property type="nucleotide sequence ID" value="XM_008076715.1"/>
</dbReference>
<dbReference type="Proteomes" id="UP000011081">
    <property type="component" value="Unassembled WGS sequence"/>
</dbReference>
<organism evidence="1 2">
    <name type="scientific">Vavraia culicis (isolate floridensis)</name>
    <name type="common">Microsporidian parasite</name>
    <dbReference type="NCBI Taxonomy" id="948595"/>
    <lineage>
        <taxon>Eukaryota</taxon>
        <taxon>Fungi</taxon>
        <taxon>Fungi incertae sedis</taxon>
        <taxon>Microsporidia</taxon>
        <taxon>Pleistophoridae</taxon>
        <taxon>Vavraia</taxon>
    </lineage>
</organism>
<proteinExistence type="predicted"/>
<dbReference type="EMBL" id="GL877438">
    <property type="protein sequence ID" value="ELA46610.1"/>
    <property type="molecule type" value="Genomic_DNA"/>
</dbReference>
<sequence length="251" mass="29332">MPPLQLSTPYNNLSTKDKKILRLLACQAIESRLTSNLNWFIKTTMNTYYRFYIDDFVYTYEAVPRARSNAFFVLRCIAESNEFEDIFKPVSFFSEEHLTIAQMISLGSSFEVKGHTMRDLSVGLMYYIGTKLNGVFNEKMSELIMLSGLEHHLFPLLTPFGFDEVTRAFLVELKDLFYGIARNDVNRDIREIVNCNYLHLCHKSTFYKMGGDKRRMVDGIIKLFEMEWEYVCDKTLDEMANYEESFGGMGW</sequence>
<name>L2GU32_VAVCU</name>